<dbReference type="SUPFAM" id="SSF53807">
    <property type="entry name" value="Helical backbone' metal receptor"/>
    <property type="match status" value="1"/>
</dbReference>
<organism evidence="7 8">
    <name type="scientific">Fulvimarina uroteuthidis</name>
    <dbReference type="NCBI Taxonomy" id="3098149"/>
    <lineage>
        <taxon>Bacteria</taxon>
        <taxon>Pseudomonadati</taxon>
        <taxon>Pseudomonadota</taxon>
        <taxon>Alphaproteobacteria</taxon>
        <taxon>Hyphomicrobiales</taxon>
        <taxon>Aurantimonadaceae</taxon>
        <taxon>Fulvimarina</taxon>
    </lineage>
</organism>
<keyword evidence="4" id="KW-0408">Iron</keyword>
<comment type="caution">
    <text evidence="7">The sequence shown here is derived from an EMBL/GenBank/DDBJ whole genome shotgun (WGS) entry which is preliminary data.</text>
</comment>
<accession>A0ABU5I106</accession>
<dbReference type="RefSeq" id="WP_322186866.1">
    <property type="nucleotide sequence ID" value="NZ_JAXLPB010000002.1"/>
</dbReference>
<dbReference type="PROSITE" id="PS50983">
    <property type="entry name" value="FE_B12_PBP"/>
    <property type="match status" value="1"/>
</dbReference>
<evidence type="ECO:0000256" key="5">
    <source>
        <dbReference type="ARBA" id="ARBA00022729"/>
    </source>
</evidence>
<reference evidence="7 8" key="1">
    <citation type="submission" date="2023-12" db="EMBL/GenBank/DDBJ databases">
        <title>Description of Novel Strain Fulvimarina sp. 2208YS6-2-32 isolated from Uroteuthis (Photololigo) edulis.</title>
        <authorList>
            <person name="Park J.-S."/>
        </authorList>
    </citation>
    <scope>NUCLEOTIDE SEQUENCE [LARGE SCALE GENOMIC DNA]</scope>
    <source>
        <strain evidence="7 8">2208YS6-2-32</strain>
    </source>
</reference>
<dbReference type="InterPro" id="IPR051313">
    <property type="entry name" value="Bact_iron-sidero_bind"/>
</dbReference>
<sequence length="325" mass="34385">MASPLVCAGIRPVDARDASASSFPMTIEHVFGTTVIEEKPERIAAVSWGNHEVPLALGIVPVGMARAGFGDDDGDGVLPWVEARLEELGAATPVLFDETDGIDYEAVASTRPDVILAAYSGLSRNDYETLSQIAPVVAYPASASAWTTPWREMIRLDSAGMGMVDEGAALIASIEAEIARSVARHPRIEGRSAMFVTHLDATNLSTINFYTAQDTRVRFFEDLGLTSPRAVEAASRSGQYSGSVSAERIDDFDDVDIIVTYGGDALRTAIESNPLLSKMPAVANGGLVLLGDDPVATGANPTPLSIGWVLDDYLALLEDAAGASR</sequence>
<evidence type="ECO:0000259" key="6">
    <source>
        <dbReference type="PROSITE" id="PS50983"/>
    </source>
</evidence>
<comment type="similarity">
    <text evidence="2">Belongs to the bacterial solute-binding protein 8 family.</text>
</comment>
<keyword evidence="5" id="KW-0732">Signal</keyword>
<dbReference type="PANTHER" id="PTHR30532:SF24">
    <property type="entry name" value="FERRIC ENTEROBACTIN-BINDING PERIPLASMIC PROTEIN FEPB"/>
    <property type="match status" value="1"/>
</dbReference>
<comment type="subcellular location">
    <subcellularLocation>
        <location evidence="1">Cell envelope</location>
    </subcellularLocation>
</comment>
<evidence type="ECO:0000256" key="4">
    <source>
        <dbReference type="ARBA" id="ARBA00022496"/>
    </source>
</evidence>
<keyword evidence="3" id="KW-0813">Transport</keyword>
<dbReference type="Pfam" id="PF01497">
    <property type="entry name" value="Peripla_BP_2"/>
    <property type="match status" value="1"/>
</dbReference>
<name>A0ABU5I106_9HYPH</name>
<evidence type="ECO:0000256" key="1">
    <source>
        <dbReference type="ARBA" id="ARBA00004196"/>
    </source>
</evidence>
<protein>
    <submittedName>
        <fullName evidence="7">ABC transporter substrate-binding protein</fullName>
    </submittedName>
</protein>
<evidence type="ECO:0000256" key="3">
    <source>
        <dbReference type="ARBA" id="ARBA00022448"/>
    </source>
</evidence>
<dbReference type="Gene3D" id="3.40.50.1980">
    <property type="entry name" value="Nitrogenase molybdenum iron protein domain"/>
    <property type="match status" value="2"/>
</dbReference>
<gene>
    <name evidence="7" type="ORF">U0C82_07025</name>
</gene>
<proteinExistence type="inferred from homology"/>
<dbReference type="EMBL" id="JAXLPB010000002">
    <property type="protein sequence ID" value="MDY8108896.1"/>
    <property type="molecule type" value="Genomic_DNA"/>
</dbReference>
<evidence type="ECO:0000313" key="7">
    <source>
        <dbReference type="EMBL" id="MDY8108896.1"/>
    </source>
</evidence>
<keyword evidence="8" id="KW-1185">Reference proteome</keyword>
<dbReference type="InterPro" id="IPR002491">
    <property type="entry name" value="ABC_transptr_periplasmic_BD"/>
</dbReference>
<dbReference type="Proteomes" id="UP001294412">
    <property type="component" value="Unassembled WGS sequence"/>
</dbReference>
<dbReference type="PANTHER" id="PTHR30532">
    <property type="entry name" value="IRON III DICITRATE-BINDING PERIPLASMIC PROTEIN"/>
    <property type="match status" value="1"/>
</dbReference>
<keyword evidence="4" id="KW-0410">Iron transport</keyword>
<keyword evidence="4" id="KW-0406">Ion transport</keyword>
<feature type="domain" description="Fe/B12 periplasmic-binding" evidence="6">
    <location>
        <begin position="42"/>
        <end position="321"/>
    </location>
</feature>
<evidence type="ECO:0000256" key="2">
    <source>
        <dbReference type="ARBA" id="ARBA00008814"/>
    </source>
</evidence>
<evidence type="ECO:0000313" key="8">
    <source>
        <dbReference type="Proteomes" id="UP001294412"/>
    </source>
</evidence>